<dbReference type="EMBL" id="BLKU01000005">
    <property type="protein sequence ID" value="GFG65555.1"/>
    <property type="molecule type" value="Genomic_DNA"/>
</dbReference>
<feature type="transmembrane region" description="Helical" evidence="9">
    <location>
        <begin position="397"/>
        <end position="413"/>
    </location>
</feature>
<accession>A0AAX1JCB6</accession>
<dbReference type="InterPro" id="IPR018584">
    <property type="entry name" value="GT87"/>
</dbReference>
<reference evidence="10" key="2">
    <citation type="submission" date="2020-02" db="EMBL/GenBank/DDBJ databases">
        <authorList>
            <person name="Matsumoto Y."/>
            <person name="Kinjo T."/>
            <person name="Motooka D."/>
            <person name="Nabeya D."/>
            <person name="Jung N."/>
            <person name="Uechi K."/>
            <person name="Horii T."/>
            <person name="Iida T."/>
            <person name="Fujita J."/>
            <person name="Nakamura S."/>
        </authorList>
    </citation>
    <scope>NUCLEOTIDE SEQUENCE</scope>
    <source>
        <strain evidence="10">JCM 13573</strain>
    </source>
</reference>
<feature type="transmembrane region" description="Helical" evidence="9">
    <location>
        <begin position="58"/>
        <end position="77"/>
    </location>
</feature>
<dbReference type="PIRSF" id="PIRSF010361">
    <property type="entry name" value="UCP010361"/>
    <property type="match status" value="1"/>
</dbReference>
<keyword evidence="6 9" id="KW-0472">Membrane</keyword>
<dbReference type="InterPro" id="IPR016570">
    <property type="entry name" value="UCP010361"/>
</dbReference>
<evidence type="ECO:0000256" key="8">
    <source>
        <dbReference type="SAM" id="MobiDB-lite"/>
    </source>
</evidence>
<feature type="region of interest" description="Disordered" evidence="8">
    <location>
        <begin position="1"/>
        <end position="25"/>
    </location>
</feature>
<evidence type="ECO:0000256" key="4">
    <source>
        <dbReference type="ARBA" id="ARBA00022692"/>
    </source>
</evidence>
<evidence type="ECO:0000256" key="3">
    <source>
        <dbReference type="ARBA" id="ARBA00022679"/>
    </source>
</evidence>
<reference evidence="10 12" key="1">
    <citation type="journal article" date="2019" name="Emerg. Microbes Infect.">
        <title>Comprehensive subspecies identification of 175 nontuberculous mycobacteria species based on 7547 genomic profiles.</title>
        <authorList>
            <person name="Matsumoto Y."/>
            <person name="Kinjo T."/>
            <person name="Motooka D."/>
            <person name="Nabeya D."/>
            <person name="Jung N."/>
            <person name="Uechi K."/>
            <person name="Horii T."/>
            <person name="Iida T."/>
            <person name="Fujita J."/>
            <person name="Nakamura S."/>
        </authorList>
    </citation>
    <scope>NUCLEOTIDE SEQUENCE [LARGE SCALE GENOMIC DNA]</scope>
    <source>
        <strain evidence="10 12">JCM 13573</strain>
    </source>
</reference>
<reference evidence="11" key="3">
    <citation type="submission" date="2020-11" db="EMBL/GenBank/DDBJ databases">
        <title>Intraspecies plasmid and genomic variation of Mycobacterium kubicae revealed by the complete genome sequences of two clinical isolates.</title>
        <authorList>
            <person name="Hendrix J.R."/>
            <person name="Epperson L.E."/>
            <person name="Honda J.R."/>
            <person name="Strong M."/>
        </authorList>
    </citation>
    <scope>NUCLEOTIDE SEQUENCE</scope>
    <source>
        <strain evidence="11">JCM 13573</strain>
    </source>
</reference>
<sequence>MTGTETQRASTSPGPLAADLRSADNRDCPSRTDVLGAALADVVGGPVGRHALIGRTRFLTPVRVMFLFTLVFLALGWSTKAACLQSTGTGPGDQRVANWDNQRAYYELCYSDTVPLYGAELLNQGKFPYKSSWLETDSSGTPQTRYDGQPAVRYMEYPVLTGLYQYVSMALAKTYTALSKISPLPAVAEVVMFFNIAAFGLSLAWLATVWATAGLAGRRIWDAALVAASPLMIFQIFTNFDALATAFAMGGLLAWARRRPVLAGVLIGLGAAAKLYPALLLGPLLILGLRTGRLGSAARATLATAVTWLAVNLPVMVLYPRGWSEFFRLNTRRGDDMDSLYNVVKSFTGWRGFDPKLGFWEPPVILNTVVTVLFVLCCAAIAYIACTAPQRPRLAQLAFLVVAAFLLTNKVWSPQFSLWLVPLAVLALPHRRILLAWMTIDALVWVPRMYYLYGNPNRSLPEQWFTMTVLLRDIAVIALCALVIRQIYRPDEDLVRWQGRVDDPAGGIYDRAADDASAGWLPDWLRPASARRPVPAEAVAAAGP</sequence>
<evidence type="ECO:0000256" key="6">
    <source>
        <dbReference type="ARBA" id="ARBA00023136"/>
    </source>
</evidence>
<dbReference type="Proteomes" id="UP000663583">
    <property type="component" value="Chromosome"/>
</dbReference>
<evidence type="ECO:0000256" key="7">
    <source>
        <dbReference type="ARBA" id="ARBA00024033"/>
    </source>
</evidence>
<dbReference type="Pfam" id="PF09594">
    <property type="entry name" value="GT87"/>
    <property type="match status" value="1"/>
</dbReference>
<feature type="compositionally biased region" description="Polar residues" evidence="8">
    <location>
        <begin position="1"/>
        <end position="13"/>
    </location>
</feature>
<comment type="subcellular location">
    <subcellularLocation>
        <location evidence="1">Cell membrane</location>
        <topology evidence="1">Multi-pass membrane protein</topology>
    </subcellularLocation>
</comment>
<dbReference type="GO" id="GO:0005886">
    <property type="term" value="C:plasma membrane"/>
    <property type="evidence" value="ECO:0007669"/>
    <property type="project" value="UniProtKB-SubCell"/>
</dbReference>
<evidence type="ECO:0000256" key="2">
    <source>
        <dbReference type="ARBA" id="ARBA00022475"/>
    </source>
</evidence>
<dbReference type="Proteomes" id="UP000465306">
    <property type="component" value="Unassembled WGS sequence"/>
</dbReference>
<feature type="transmembrane region" description="Helical" evidence="9">
    <location>
        <begin position="262"/>
        <end position="288"/>
    </location>
</feature>
<keyword evidence="5 9" id="KW-1133">Transmembrane helix</keyword>
<dbReference type="KEGG" id="mku:I2456_00425"/>
<evidence type="ECO:0000313" key="13">
    <source>
        <dbReference type="Proteomes" id="UP000663583"/>
    </source>
</evidence>
<keyword evidence="12" id="KW-1185">Reference proteome</keyword>
<dbReference type="EMBL" id="CP065047">
    <property type="protein sequence ID" value="QPI38096.1"/>
    <property type="molecule type" value="Genomic_DNA"/>
</dbReference>
<organism evidence="11 13">
    <name type="scientific">Mycobacterium kubicae</name>
    <dbReference type="NCBI Taxonomy" id="120959"/>
    <lineage>
        <taxon>Bacteria</taxon>
        <taxon>Bacillati</taxon>
        <taxon>Actinomycetota</taxon>
        <taxon>Actinomycetes</taxon>
        <taxon>Mycobacteriales</taxon>
        <taxon>Mycobacteriaceae</taxon>
        <taxon>Mycobacterium</taxon>
        <taxon>Mycobacterium simiae complex</taxon>
    </lineage>
</organism>
<dbReference type="AlphaFoldDB" id="A0AAX1JCB6"/>
<protein>
    <submittedName>
        <fullName evidence="11">DUF2029 domain-containing protein</fullName>
    </submittedName>
</protein>
<evidence type="ECO:0000313" key="11">
    <source>
        <dbReference type="EMBL" id="QPI38096.1"/>
    </source>
</evidence>
<feature type="transmembrane region" description="Helical" evidence="9">
    <location>
        <begin position="364"/>
        <end position="385"/>
    </location>
</feature>
<gene>
    <name evidence="11" type="ORF">I2456_00425</name>
    <name evidence="10" type="ORF">MKUB_30450</name>
</gene>
<evidence type="ECO:0000256" key="9">
    <source>
        <dbReference type="SAM" id="Phobius"/>
    </source>
</evidence>
<evidence type="ECO:0000313" key="10">
    <source>
        <dbReference type="EMBL" id="GFG65555.1"/>
    </source>
</evidence>
<keyword evidence="2" id="KW-1003">Cell membrane</keyword>
<evidence type="ECO:0000256" key="5">
    <source>
        <dbReference type="ARBA" id="ARBA00022989"/>
    </source>
</evidence>
<dbReference type="GO" id="GO:0016758">
    <property type="term" value="F:hexosyltransferase activity"/>
    <property type="evidence" value="ECO:0007669"/>
    <property type="project" value="InterPro"/>
</dbReference>
<keyword evidence="3" id="KW-0808">Transferase</keyword>
<feature type="transmembrane region" description="Helical" evidence="9">
    <location>
        <begin position="300"/>
        <end position="319"/>
    </location>
</feature>
<proteinExistence type="inferred from homology"/>
<name>A0AAX1JCB6_9MYCO</name>
<evidence type="ECO:0000256" key="1">
    <source>
        <dbReference type="ARBA" id="ARBA00004651"/>
    </source>
</evidence>
<feature type="transmembrane region" description="Helical" evidence="9">
    <location>
        <begin position="190"/>
        <end position="211"/>
    </location>
</feature>
<feature type="transmembrane region" description="Helical" evidence="9">
    <location>
        <begin position="223"/>
        <end position="256"/>
    </location>
</feature>
<keyword evidence="4 9" id="KW-0812">Transmembrane</keyword>
<comment type="similarity">
    <text evidence="7">Belongs to the glycosyltransferase 87 family.</text>
</comment>
<evidence type="ECO:0000313" key="12">
    <source>
        <dbReference type="Proteomes" id="UP000465306"/>
    </source>
</evidence>